<accession>A0A6J4N732</accession>
<sequence length="229" mass="25109">PDRRPHHGRGGARLRPGRGHSDDDRLGRRVGRRAAGRGEGRAALQRVRVDGRARPLHRHAQAAREAADPRARRRPQVVGGRHACGRRVGHLLGEDEPVRRRTDRAVPEGAVPAQPARPEGGGERAVRAVHGRRADEHRAADRRVHRADAGQHPRADAVGHHRVRHDSQRRPSAAAPGDRDEAAQAGRRFRRGRRPARQAPSPRLARGVDVPSGDRGDAPRARHPRPAGV</sequence>
<feature type="compositionally biased region" description="Basic residues" evidence="1">
    <location>
        <begin position="187"/>
        <end position="196"/>
    </location>
</feature>
<name>A0A6J4N732_9BACT</name>
<dbReference type="AlphaFoldDB" id="A0A6J4N732"/>
<reference evidence="2" key="1">
    <citation type="submission" date="2020-02" db="EMBL/GenBank/DDBJ databases">
        <authorList>
            <person name="Meier V. D."/>
        </authorList>
    </citation>
    <scope>NUCLEOTIDE SEQUENCE</scope>
    <source>
        <strain evidence="2">AVDCRST_MAG64</strain>
    </source>
</reference>
<organism evidence="2">
    <name type="scientific">uncultured Phycisphaerae bacterium</name>
    <dbReference type="NCBI Taxonomy" id="904963"/>
    <lineage>
        <taxon>Bacteria</taxon>
        <taxon>Pseudomonadati</taxon>
        <taxon>Planctomycetota</taxon>
        <taxon>Phycisphaerae</taxon>
        <taxon>environmental samples</taxon>
    </lineage>
</organism>
<proteinExistence type="predicted"/>
<protein>
    <submittedName>
        <fullName evidence="2">Uncharacterized protein</fullName>
    </submittedName>
</protein>
<feature type="compositionally biased region" description="Basic and acidic residues" evidence="1">
    <location>
        <begin position="120"/>
        <end position="169"/>
    </location>
</feature>
<feature type="non-terminal residue" evidence="2">
    <location>
        <position position="229"/>
    </location>
</feature>
<evidence type="ECO:0000313" key="2">
    <source>
        <dbReference type="EMBL" id="CAA9379493.1"/>
    </source>
</evidence>
<evidence type="ECO:0000256" key="1">
    <source>
        <dbReference type="SAM" id="MobiDB-lite"/>
    </source>
</evidence>
<feature type="compositionally biased region" description="Basic residues" evidence="1">
    <location>
        <begin position="1"/>
        <end position="18"/>
    </location>
</feature>
<feature type="region of interest" description="Disordered" evidence="1">
    <location>
        <begin position="1"/>
        <end position="229"/>
    </location>
</feature>
<gene>
    <name evidence="2" type="ORF">AVDCRST_MAG64-517</name>
</gene>
<feature type="non-terminal residue" evidence="2">
    <location>
        <position position="1"/>
    </location>
</feature>
<dbReference type="EMBL" id="CADCUQ010000144">
    <property type="protein sequence ID" value="CAA9379493.1"/>
    <property type="molecule type" value="Genomic_DNA"/>
</dbReference>
<feature type="compositionally biased region" description="Basic and acidic residues" evidence="1">
    <location>
        <begin position="92"/>
        <end position="106"/>
    </location>
</feature>